<organism evidence="1 2">
    <name type="scientific">Lactobacillus phage Lpa804</name>
    <dbReference type="NCBI Taxonomy" id="2059850"/>
    <lineage>
        <taxon>Viruses</taxon>
        <taxon>Duplodnaviria</taxon>
        <taxon>Heunggongvirae</taxon>
        <taxon>Uroviricota</taxon>
        <taxon>Caudoviricetes</taxon>
        <taxon>Herelleviridae</taxon>
        <taxon>Harbinvirus</taxon>
        <taxon>Harbinvirus Lpa804</taxon>
    </lineage>
</organism>
<name>A0A3S6QCW5_9CAUD</name>
<sequence>MKSFMTAKEAITTSNNNRNKKIAYYYFEISKDRIVKKIERAITKTVLNGEMSCRVVCWKTPSDKRDEAIKTYFSNLGYNIDSSNGIYYIRFQPRR</sequence>
<proteinExistence type="predicted"/>
<evidence type="ECO:0000313" key="1">
    <source>
        <dbReference type="EMBL" id="AUG84667.1"/>
    </source>
</evidence>
<keyword evidence="2" id="KW-1185">Reference proteome</keyword>
<dbReference type="EMBL" id="MG557979">
    <property type="protein sequence ID" value="AUG84667.1"/>
    <property type="molecule type" value="Genomic_DNA"/>
</dbReference>
<reference evidence="1 2" key="1">
    <citation type="submission" date="2017-11" db="EMBL/GenBank/DDBJ databases">
        <title>Isolation and Characterization of phages of Lactobacillus pentosus and plantarum.</title>
        <authorList>
            <person name="Qi R."/>
            <person name="Yu M."/>
            <person name="Tang T."/>
            <person name="Qiao X."/>
            <person name="Li Y."/>
        </authorList>
    </citation>
    <scope>NUCLEOTIDE SEQUENCE [LARGE SCALE GENOMIC DNA]</scope>
</reference>
<accession>A0A3S6QCW5</accession>
<protein>
    <submittedName>
        <fullName evidence="1">Uncharacterized protein</fullName>
    </submittedName>
</protein>
<dbReference type="Proteomes" id="UP000273025">
    <property type="component" value="Segment"/>
</dbReference>
<gene>
    <name evidence="1" type="ORF">Lpa804_63</name>
</gene>
<evidence type="ECO:0000313" key="2">
    <source>
        <dbReference type="Proteomes" id="UP000273025"/>
    </source>
</evidence>